<dbReference type="STRING" id="456.Ljor_1807"/>
<evidence type="ECO:0008006" key="3">
    <source>
        <dbReference type="Google" id="ProtNLM"/>
    </source>
</evidence>
<protein>
    <recommendedName>
        <fullName evidence="3">F-box domain-containing protein</fullName>
    </recommendedName>
</protein>
<accession>A0A0W0VC86</accession>
<dbReference type="PATRIC" id="fig|456.5.peg.1929"/>
<dbReference type="AlphaFoldDB" id="A0A0W0VC86"/>
<evidence type="ECO:0000313" key="1">
    <source>
        <dbReference type="EMBL" id="KTD17501.1"/>
    </source>
</evidence>
<comment type="caution">
    <text evidence="1">The sequence shown here is derived from an EMBL/GenBank/DDBJ whole genome shotgun (WGS) entry which is preliminary data.</text>
</comment>
<name>A0A0W0VC86_9GAMM</name>
<gene>
    <name evidence="1" type="ORF">Ljor_1807</name>
</gene>
<sequence length="130" mass="14450">MRLSNKDTMIANGITYKRNCKARYASQEEKVFTRAATAGLLLFWNPYAAKGKIASEKLVEEANSTTSTAPAAGLPLEIGYLIGAYLNRFDAKQIVQVCHSANHVAKKERKNYIQAHGQSYSETAYIPFIM</sequence>
<dbReference type="OrthoDB" id="5648451at2"/>
<evidence type="ECO:0000313" key="2">
    <source>
        <dbReference type="Proteomes" id="UP000055035"/>
    </source>
</evidence>
<dbReference type="RefSeq" id="WP_126320120.1">
    <property type="nucleotide sequence ID" value="NZ_CAAAIC010000008.1"/>
</dbReference>
<proteinExistence type="predicted"/>
<dbReference type="Proteomes" id="UP000055035">
    <property type="component" value="Unassembled WGS sequence"/>
</dbReference>
<organism evidence="1 2">
    <name type="scientific">Legionella jordanis</name>
    <dbReference type="NCBI Taxonomy" id="456"/>
    <lineage>
        <taxon>Bacteria</taxon>
        <taxon>Pseudomonadati</taxon>
        <taxon>Pseudomonadota</taxon>
        <taxon>Gammaproteobacteria</taxon>
        <taxon>Legionellales</taxon>
        <taxon>Legionellaceae</taxon>
        <taxon>Legionella</taxon>
    </lineage>
</organism>
<reference evidence="1 2" key="1">
    <citation type="submission" date="2015-11" db="EMBL/GenBank/DDBJ databases">
        <title>Genomic analysis of 38 Legionella species identifies large and diverse effector repertoires.</title>
        <authorList>
            <person name="Burstein D."/>
            <person name="Amaro F."/>
            <person name="Zusman T."/>
            <person name="Lifshitz Z."/>
            <person name="Cohen O."/>
            <person name="Gilbert J.A."/>
            <person name="Pupko T."/>
            <person name="Shuman H.A."/>
            <person name="Segal G."/>
        </authorList>
    </citation>
    <scope>NUCLEOTIDE SEQUENCE [LARGE SCALE GENOMIC DNA]</scope>
    <source>
        <strain evidence="1 2">BL-540</strain>
    </source>
</reference>
<dbReference type="EMBL" id="LNYJ01000011">
    <property type="protein sequence ID" value="KTD17501.1"/>
    <property type="molecule type" value="Genomic_DNA"/>
</dbReference>
<keyword evidence="2" id="KW-1185">Reference proteome</keyword>